<sequence length="376" mass="43021">MDDYSINSLTESKNEWCARLVSILSHCVISGIRSIFDEAVKLCADSKEDNKYLMTFQNLLSQIPQWNPNTIENEKNRIEAVSGCKYLEDLITCVHIIQLKALTCIRVGQKQKKIDIDIPSIDKFIHQIYINCARKLYTNIYLFEKDIYPLQIQKNNRELEYLIKEAILLTIRDNIPVDQILRAYIDETEEQELNVLDEKLSKNSKEGVLDISNQEINSVSPIIEPSPVMNISKEPKTLEHAVEQMAKDIEKPDDNEIIEPEITIDTNDTNDTNDSIDSNDSNDSNSLEKIAGSINFSNIDNVIDNKNNEHKILAPKDLETLERKAAIINQKNKEEEEEENLKLNIGDDIKLDMETINLSNSLELDDSPVLTDVEEL</sequence>
<dbReference type="AlphaFoldDB" id="A0A6C0AYH3"/>
<reference evidence="2" key="1">
    <citation type="journal article" date="2020" name="Nature">
        <title>Giant virus diversity and host interactions through global metagenomics.</title>
        <authorList>
            <person name="Schulz F."/>
            <person name="Roux S."/>
            <person name="Paez-Espino D."/>
            <person name="Jungbluth S."/>
            <person name="Walsh D.A."/>
            <person name="Denef V.J."/>
            <person name="McMahon K.D."/>
            <person name="Konstantinidis K.T."/>
            <person name="Eloe-Fadrosh E.A."/>
            <person name="Kyrpides N.C."/>
            <person name="Woyke T."/>
        </authorList>
    </citation>
    <scope>NUCLEOTIDE SEQUENCE</scope>
    <source>
        <strain evidence="2">GVMAG-S-ERX556022-25</strain>
    </source>
</reference>
<feature type="compositionally biased region" description="Low complexity" evidence="1">
    <location>
        <begin position="263"/>
        <end position="284"/>
    </location>
</feature>
<dbReference type="InterPro" id="IPR043913">
    <property type="entry name" value="DUF5764"/>
</dbReference>
<feature type="region of interest" description="Disordered" evidence="1">
    <location>
        <begin position="262"/>
        <end position="284"/>
    </location>
</feature>
<dbReference type="Pfam" id="PF19068">
    <property type="entry name" value="DUF5764"/>
    <property type="match status" value="1"/>
</dbReference>
<organism evidence="2">
    <name type="scientific">viral metagenome</name>
    <dbReference type="NCBI Taxonomy" id="1070528"/>
    <lineage>
        <taxon>unclassified sequences</taxon>
        <taxon>metagenomes</taxon>
        <taxon>organismal metagenomes</taxon>
    </lineage>
</organism>
<proteinExistence type="predicted"/>
<evidence type="ECO:0000313" key="2">
    <source>
        <dbReference type="EMBL" id="QHS84523.1"/>
    </source>
</evidence>
<evidence type="ECO:0000256" key="1">
    <source>
        <dbReference type="SAM" id="MobiDB-lite"/>
    </source>
</evidence>
<name>A0A6C0AYH3_9ZZZZ</name>
<dbReference type="EMBL" id="MN738809">
    <property type="protein sequence ID" value="QHS84523.1"/>
    <property type="molecule type" value="Genomic_DNA"/>
</dbReference>
<protein>
    <submittedName>
        <fullName evidence="2">Uncharacterized protein</fullName>
    </submittedName>
</protein>
<accession>A0A6C0AYH3</accession>